<name>A0AAD4YCI0_OVIAM</name>
<keyword evidence="5" id="KW-1185">Reference proteome</keyword>
<gene>
    <name evidence="4" type="ORF">MG293_008593</name>
</gene>
<dbReference type="PANTHER" id="PTHR48486">
    <property type="entry name" value="INTERLEUKIN-13"/>
    <property type="match status" value="1"/>
</dbReference>
<dbReference type="Pfam" id="PF03487">
    <property type="entry name" value="IL13"/>
    <property type="match status" value="1"/>
</dbReference>
<comment type="caution">
    <text evidence="4">The sequence shown here is derived from an EMBL/GenBank/DDBJ whole genome shotgun (WGS) entry which is preliminary data.</text>
</comment>
<sequence>MALFLTVVVVLTCFGGLASPNPVPSSSSLKELIEELVNITQNQKVSACGPSSEGAGYCAALDSLISISNCSVIHRTKRMLSALCPHKPSAKVRPP</sequence>
<dbReference type="InterPro" id="IPR001325">
    <property type="entry name" value="IL-4/IL-13"/>
</dbReference>
<dbReference type="AlphaFoldDB" id="A0AAD4YCI0"/>
<feature type="chain" id="PRO_5041918114" description="Interleukin-13" evidence="3">
    <location>
        <begin position="19"/>
        <end position="95"/>
    </location>
</feature>
<keyword evidence="3" id="KW-0732">Signal</keyword>
<evidence type="ECO:0000256" key="3">
    <source>
        <dbReference type="SAM" id="SignalP"/>
    </source>
</evidence>
<reference evidence="4" key="1">
    <citation type="submission" date="2022-03" db="EMBL/GenBank/DDBJ databases">
        <title>Genomic analyses of argali, domestic sheep and their hybrids provide insights into chromosomal evolution, heterosis and genetic basis of agronomic traits.</title>
        <authorList>
            <person name="Li M."/>
        </authorList>
    </citation>
    <scope>NUCLEOTIDE SEQUENCE</scope>
    <source>
        <strain evidence="4">CAU-MHL-2022a</strain>
        <tissue evidence="4">Skin</tissue>
    </source>
</reference>
<proteinExistence type="predicted"/>
<evidence type="ECO:0000256" key="1">
    <source>
        <dbReference type="ARBA" id="ARBA00011337"/>
    </source>
</evidence>
<evidence type="ECO:0000313" key="4">
    <source>
        <dbReference type="EMBL" id="KAI4541451.1"/>
    </source>
</evidence>
<protein>
    <recommendedName>
        <fullName evidence="2">Interleukin-13</fullName>
    </recommendedName>
</protein>
<dbReference type="GO" id="GO:0005576">
    <property type="term" value="C:extracellular region"/>
    <property type="evidence" value="ECO:0007669"/>
    <property type="project" value="InterPro"/>
</dbReference>
<dbReference type="SUPFAM" id="SSF47266">
    <property type="entry name" value="4-helical cytokines"/>
    <property type="match status" value="1"/>
</dbReference>
<dbReference type="PRINTS" id="PR01929">
    <property type="entry name" value="INTRLEUKIN13"/>
</dbReference>
<feature type="non-terminal residue" evidence="4">
    <location>
        <position position="95"/>
    </location>
</feature>
<dbReference type="Proteomes" id="UP001214576">
    <property type="component" value="Unassembled WGS sequence"/>
</dbReference>
<dbReference type="SMART" id="SM00190">
    <property type="entry name" value="IL4_13"/>
    <property type="match status" value="1"/>
</dbReference>
<dbReference type="InterPro" id="IPR020470">
    <property type="entry name" value="IL-13"/>
</dbReference>
<dbReference type="Gene3D" id="1.20.1250.10">
    <property type="match status" value="1"/>
</dbReference>
<dbReference type="PANTHER" id="PTHR48486:SF1">
    <property type="entry name" value="INTERLEUKIN-13"/>
    <property type="match status" value="1"/>
</dbReference>
<feature type="signal peptide" evidence="3">
    <location>
        <begin position="1"/>
        <end position="18"/>
    </location>
</feature>
<organism evidence="4 5">
    <name type="scientific">Ovis ammon polii</name>
    <dbReference type="NCBI Taxonomy" id="230172"/>
    <lineage>
        <taxon>Eukaryota</taxon>
        <taxon>Metazoa</taxon>
        <taxon>Chordata</taxon>
        <taxon>Craniata</taxon>
        <taxon>Vertebrata</taxon>
        <taxon>Euteleostomi</taxon>
        <taxon>Mammalia</taxon>
        <taxon>Eutheria</taxon>
        <taxon>Laurasiatheria</taxon>
        <taxon>Artiodactyla</taxon>
        <taxon>Ruminantia</taxon>
        <taxon>Pecora</taxon>
        <taxon>Bovidae</taxon>
        <taxon>Caprinae</taxon>
        <taxon>Ovis</taxon>
    </lineage>
</organism>
<dbReference type="EMBL" id="JAKZEL010000008">
    <property type="protein sequence ID" value="KAI4541451.1"/>
    <property type="molecule type" value="Genomic_DNA"/>
</dbReference>
<accession>A0AAD4YCI0</accession>
<evidence type="ECO:0000256" key="2">
    <source>
        <dbReference type="ARBA" id="ARBA00016752"/>
    </source>
</evidence>
<dbReference type="GO" id="GO:0006955">
    <property type="term" value="P:immune response"/>
    <property type="evidence" value="ECO:0007669"/>
    <property type="project" value="InterPro"/>
</dbReference>
<dbReference type="InterPro" id="IPR009079">
    <property type="entry name" value="4_helix_cytokine-like_core"/>
</dbReference>
<dbReference type="GO" id="GO:0005126">
    <property type="term" value="F:cytokine receptor binding"/>
    <property type="evidence" value="ECO:0007669"/>
    <property type="project" value="InterPro"/>
</dbReference>
<evidence type="ECO:0000313" key="5">
    <source>
        <dbReference type="Proteomes" id="UP001214576"/>
    </source>
</evidence>
<comment type="subunit">
    <text evidence="1">Interacts with IL13RA2.</text>
</comment>